<dbReference type="InterPro" id="IPR050555">
    <property type="entry name" value="Bact_Solute-Bind_Prot2"/>
</dbReference>
<comment type="similarity">
    <text evidence="2">Belongs to the bacterial solute-binding protein 2 family.</text>
</comment>
<dbReference type="CDD" id="cd19969">
    <property type="entry name" value="PBP1_ABC_sugar_binding-like"/>
    <property type="match status" value="1"/>
</dbReference>
<evidence type="ECO:0000313" key="6">
    <source>
        <dbReference type="Proteomes" id="UP000036168"/>
    </source>
</evidence>
<proteinExistence type="inferred from homology"/>
<name>A0A0T6BVT1_9BACI</name>
<dbReference type="GO" id="GO:0030246">
    <property type="term" value="F:carbohydrate binding"/>
    <property type="evidence" value="ECO:0007669"/>
    <property type="project" value="TreeGrafter"/>
</dbReference>
<comment type="subcellular location">
    <subcellularLocation>
        <location evidence="1">Cell envelope</location>
    </subcellularLocation>
</comment>
<organism evidence="4 6">
    <name type="scientific">Bacillus glycinifermentans</name>
    <dbReference type="NCBI Taxonomy" id="1664069"/>
    <lineage>
        <taxon>Bacteria</taxon>
        <taxon>Bacillati</taxon>
        <taxon>Bacillota</taxon>
        <taxon>Bacilli</taxon>
        <taxon>Bacillales</taxon>
        <taxon>Bacillaceae</taxon>
        <taxon>Bacillus</taxon>
    </lineage>
</organism>
<dbReference type="InterPro" id="IPR025997">
    <property type="entry name" value="SBP_2_dom"/>
</dbReference>
<dbReference type="Proteomes" id="UP001341297">
    <property type="component" value="Unassembled WGS sequence"/>
</dbReference>
<accession>A0A0T6BVT1</accession>
<comment type="caution">
    <text evidence="4">The sequence shown here is derived from an EMBL/GenBank/DDBJ whole genome shotgun (WGS) entry which is preliminary data.</text>
</comment>
<protein>
    <submittedName>
        <fullName evidence="4">LacI family transcriptional regulator</fullName>
    </submittedName>
    <submittedName>
        <fullName evidence="5">Substrate-binding domain-containing protein</fullName>
    </submittedName>
</protein>
<reference evidence="4 6" key="1">
    <citation type="journal article" date="2015" name="Int. J. Syst. Evol. Microbiol.">
        <title>Bacillus glycinifermentans sp. nov., isolated from fermented soybean paste.</title>
        <authorList>
            <person name="Kim S.J."/>
            <person name="Dunlap C.A."/>
            <person name="Kwon S.W."/>
            <person name="Rooney A.P."/>
        </authorList>
    </citation>
    <scope>NUCLEOTIDE SEQUENCE [LARGE SCALE GENOMIC DNA]</scope>
    <source>
        <strain evidence="4 6">GO-13</strain>
    </source>
</reference>
<dbReference type="InterPro" id="IPR028082">
    <property type="entry name" value="Peripla_BP_I"/>
</dbReference>
<evidence type="ECO:0000313" key="7">
    <source>
        <dbReference type="Proteomes" id="UP001341297"/>
    </source>
</evidence>
<dbReference type="EMBL" id="LECW02000001">
    <property type="protein sequence ID" value="KRT95773.1"/>
    <property type="molecule type" value="Genomic_DNA"/>
</dbReference>
<dbReference type="STRING" id="1664069.BGLY_0450"/>
<reference evidence="5 7" key="3">
    <citation type="submission" date="2023-03" db="EMBL/GenBank/DDBJ databases">
        <title>Agriculturally important microbes genome sequencing.</title>
        <authorList>
            <person name="Dunlap C."/>
        </authorList>
    </citation>
    <scope>NUCLEOTIDE SEQUENCE [LARGE SCALE GENOMIC DNA]</scope>
    <source>
        <strain evidence="5 7">CBP-3203</strain>
    </source>
</reference>
<dbReference type="Pfam" id="PF13407">
    <property type="entry name" value="Peripla_BP_4"/>
    <property type="match status" value="1"/>
</dbReference>
<sequence length="332" mass="35953">MKKLLMVYAVLLCLLFVYVYNYSRGEKAASNEGGGPLTGSLSEKFVMVTFQSGIEYWKSGLKGFEDAAQLFNVSVEYRGAAHYDAHEQMTVLEQVIAKKPAGIAVSAIDPKALDSVINKAHEQGIPIVLFDSDAPGSNASTYIGTNNRDAGAAAAHKMAKLLNGKGETAVITQPHQYNHQERTKGFKKTIEQSYPEMKVAAVLDGKGDELASKKQAEALLKKNPHIKGIFTTEANGASGVAQAVKAAGLTEKISIIGFDKDKKTLDGIKDGSIAATLGQDTWQMGYWSLHMLFLSSRHFPPDMKTARPLPSSIDTGITMITKENVEAYYAND</sequence>
<dbReference type="PANTHER" id="PTHR30036:SF7">
    <property type="entry name" value="ABC TRANSPORTER PERIPLASMIC-BINDING PROTEIN YPHF"/>
    <property type="match status" value="1"/>
</dbReference>
<gene>
    <name evidence="4" type="ORF">AB447_201340</name>
    <name evidence="5" type="ORF">P8828_05610</name>
</gene>
<feature type="domain" description="Periplasmic binding protein" evidence="3">
    <location>
        <begin position="46"/>
        <end position="292"/>
    </location>
</feature>
<evidence type="ECO:0000259" key="3">
    <source>
        <dbReference type="Pfam" id="PF13407"/>
    </source>
</evidence>
<evidence type="ECO:0000256" key="1">
    <source>
        <dbReference type="ARBA" id="ARBA00004196"/>
    </source>
</evidence>
<keyword evidence="7" id="KW-1185">Reference proteome</keyword>
<dbReference type="PANTHER" id="PTHR30036">
    <property type="entry name" value="D-XYLOSE-BINDING PERIPLASMIC PROTEIN"/>
    <property type="match status" value="1"/>
</dbReference>
<dbReference type="SUPFAM" id="SSF53822">
    <property type="entry name" value="Periplasmic binding protein-like I"/>
    <property type="match status" value="1"/>
</dbReference>
<dbReference type="RefSeq" id="WP_057957400.1">
    <property type="nucleotide sequence ID" value="NZ_CP023481.1"/>
</dbReference>
<evidence type="ECO:0000313" key="4">
    <source>
        <dbReference type="EMBL" id="KRT95773.1"/>
    </source>
</evidence>
<evidence type="ECO:0000313" key="5">
    <source>
        <dbReference type="EMBL" id="MEC0484325.1"/>
    </source>
</evidence>
<dbReference type="Gene3D" id="3.40.50.2300">
    <property type="match status" value="2"/>
</dbReference>
<dbReference type="OrthoDB" id="9800520at2"/>
<dbReference type="AlphaFoldDB" id="A0A0T6BVT1"/>
<dbReference type="GO" id="GO:0030288">
    <property type="term" value="C:outer membrane-bounded periplasmic space"/>
    <property type="evidence" value="ECO:0007669"/>
    <property type="project" value="TreeGrafter"/>
</dbReference>
<reference evidence="4" key="2">
    <citation type="submission" date="2015-10" db="EMBL/GenBank/DDBJ databases">
        <authorList>
            <person name="Gilbert D.G."/>
        </authorList>
    </citation>
    <scope>NUCLEOTIDE SEQUENCE</scope>
    <source>
        <strain evidence="4">GO-13</strain>
    </source>
</reference>
<evidence type="ECO:0000256" key="2">
    <source>
        <dbReference type="ARBA" id="ARBA00007639"/>
    </source>
</evidence>
<dbReference type="EMBL" id="JARRTL010000007">
    <property type="protein sequence ID" value="MEC0484325.1"/>
    <property type="molecule type" value="Genomic_DNA"/>
</dbReference>
<dbReference type="Proteomes" id="UP000036168">
    <property type="component" value="Unassembled WGS sequence"/>
</dbReference>